<evidence type="ECO:0000256" key="2">
    <source>
        <dbReference type="ARBA" id="ARBA00011974"/>
    </source>
</evidence>
<feature type="domain" description="Nucleoside phosphorylase" evidence="6">
    <location>
        <begin position="4"/>
        <end position="230"/>
    </location>
</feature>
<comment type="pathway">
    <text evidence="1">Amino-acid biosynthesis; L-methionine biosynthesis via salvage pathway; S-methyl-5-thio-alpha-D-ribose 1-phosphate from S-methyl-5'-thioadenosine (hydrolase route): step 1/2.</text>
</comment>
<dbReference type="Gene3D" id="3.40.50.1580">
    <property type="entry name" value="Nucleoside phosphorylase domain"/>
    <property type="match status" value="1"/>
</dbReference>
<keyword evidence="4 7" id="KW-0378">Hydrolase</keyword>
<evidence type="ECO:0000256" key="1">
    <source>
        <dbReference type="ARBA" id="ARBA00004945"/>
    </source>
</evidence>
<sequence>MIQTYGIIGAMKVETELLVEHMQQTRHTRFASMDFFEGVLCGKQVVVVQSGIGKVNAGICAQILCNIYHVDAIINTGIAGALDLRLTVGDVVVSTEVVHHDFDVSNLSYPLGQIPGMDTLTFKASDELIVAADKAIRSARPDIHCYMGCIASGDQFVHTSDRKTDIVQAFGALCCEMEGAAIGQTCYLNHIPFVVMRTISDNADEESGVDYPKFEKQTAHDNARIIEHMLLTL</sequence>
<dbReference type="NCBIfam" id="NF004079">
    <property type="entry name" value="PRK05584.1"/>
    <property type="match status" value="1"/>
</dbReference>
<dbReference type="SUPFAM" id="SSF53167">
    <property type="entry name" value="Purine and uridine phosphorylases"/>
    <property type="match status" value="1"/>
</dbReference>
<dbReference type="Pfam" id="PF01048">
    <property type="entry name" value="PNP_UDP_1"/>
    <property type="match status" value="1"/>
</dbReference>
<dbReference type="GeneID" id="93211083"/>
<comment type="caution">
    <text evidence="7">The sequence shown here is derived from an EMBL/GenBank/DDBJ whole genome shotgun (WGS) entry which is preliminary data.</text>
</comment>
<dbReference type="UniPathway" id="UPA00904">
    <property type="reaction ID" value="UER00871"/>
</dbReference>
<evidence type="ECO:0000313" key="7">
    <source>
        <dbReference type="EMBL" id="EGF23379.1"/>
    </source>
</evidence>
<dbReference type="EC" id="3.2.2.9" evidence="2"/>
<keyword evidence="3" id="KW-0028">Amino-acid biosynthesis</keyword>
<accession>F1T3T5</accession>
<evidence type="ECO:0000259" key="6">
    <source>
        <dbReference type="Pfam" id="PF01048"/>
    </source>
</evidence>
<dbReference type="GO" id="GO:0019284">
    <property type="term" value="P:L-methionine salvage from S-adenosylmethionine"/>
    <property type="evidence" value="ECO:0007669"/>
    <property type="project" value="TreeGrafter"/>
</dbReference>
<dbReference type="CDD" id="cd09008">
    <property type="entry name" value="MTAN"/>
    <property type="match status" value="1"/>
</dbReference>
<protein>
    <recommendedName>
        <fullName evidence="2">adenosylhomocysteine nucleosidase</fullName>
        <ecNumber evidence="2">3.2.2.9</ecNumber>
    </recommendedName>
</protein>
<dbReference type="GO" id="GO:0005829">
    <property type="term" value="C:cytosol"/>
    <property type="evidence" value="ECO:0007669"/>
    <property type="project" value="TreeGrafter"/>
</dbReference>
<dbReference type="InterPro" id="IPR010049">
    <property type="entry name" value="MTA_SAH_Nsdase"/>
</dbReference>
<dbReference type="eggNOG" id="COG0775">
    <property type="taxonomic scope" value="Bacteria"/>
</dbReference>
<dbReference type="GO" id="GO:0009164">
    <property type="term" value="P:nucleoside catabolic process"/>
    <property type="evidence" value="ECO:0007669"/>
    <property type="project" value="InterPro"/>
</dbReference>
<dbReference type="NCBIfam" id="TIGR01704">
    <property type="entry name" value="MTA_SAH-Nsdase"/>
    <property type="match status" value="1"/>
</dbReference>
<proteinExistence type="predicted"/>
<name>F1T3T5_9ACTN</name>
<organism evidence="7 8">
    <name type="scientific">Fannyhessea vaginae DSM 15829</name>
    <dbReference type="NCBI Taxonomy" id="525256"/>
    <lineage>
        <taxon>Bacteria</taxon>
        <taxon>Bacillati</taxon>
        <taxon>Actinomycetota</taxon>
        <taxon>Coriobacteriia</taxon>
        <taxon>Coriobacteriales</taxon>
        <taxon>Atopobiaceae</taxon>
        <taxon>Fannyhessea</taxon>
    </lineage>
</organism>
<dbReference type="PANTHER" id="PTHR46832:SF1">
    <property type="entry name" value="5'-METHYLTHIOADENOSINE_S-ADENOSYLHOMOCYSTEINE NUCLEOSIDASE"/>
    <property type="match status" value="1"/>
</dbReference>
<dbReference type="GO" id="GO:0008782">
    <property type="term" value="F:adenosylhomocysteine nucleosidase activity"/>
    <property type="evidence" value="ECO:0007669"/>
    <property type="project" value="UniProtKB-EC"/>
</dbReference>
<dbReference type="GO" id="GO:0008930">
    <property type="term" value="F:methylthioadenosine nucleosidase activity"/>
    <property type="evidence" value="ECO:0007669"/>
    <property type="project" value="InterPro"/>
</dbReference>
<dbReference type="Proteomes" id="UP000005947">
    <property type="component" value="Unassembled WGS sequence"/>
</dbReference>
<dbReference type="PANTHER" id="PTHR46832">
    <property type="entry name" value="5'-METHYLTHIOADENOSINE/S-ADENOSYLHOMOCYSTEINE NUCLEOSIDASE"/>
    <property type="match status" value="1"/>
</dbReference>
<keyword evidence="7" id="KW-0326">Glycosidase</keyword>
<dbReference type="GO" id="GO:0019509">
    <property type="term" value="P:L-methionine salvage from methylthioadenosine"/>
    <property type="evidence" value="ECO:0007669"/>
    <property type="project" value="UniProtKB-UniPathway"/>
</dbReference>
<evidence type="ECO:0000256" key="3">
    <source>
        <dbReference type="ARBA" id="ARBA00022605"/>
    </source>
</evidence>
<keyword evidence="5" id="KW-0486">Methionine biosynthesis</keyword>
<dbReference type="AlphaFoldDB" id="F1T3T5"/>
<reference evidence="7 8" key="1">
    <citation type="submission" date="2011-02" db="EMBL/GenBank/DDBJ databases">
        <authorList>
            <person name="Muzny D."/>
            <person name="Qin X."/>
            <person name="Buhay C."/>
            <person name="Dugan-Rocha S."/>
            <person name="Ding Y."/>
            <person name="Chen G."/>
            <person name="Hawes A."/>
            <person name="Holder M."/>
            <person name="Jhangiani S."/>
            <person name="Johnson A."/>
            <person name="Khan Z."/>
            <person name="Li Z."/>
            <person name="Liu W."/>
            <person name="Liu X."/>
            <person name="Perez L."/>
            <person name="Shen H."/>
            <person name="Wang Q."/>
            <person name="Watt J."/>
            <person name="Xi L."/>
            <person name="Xin Y."/>
            <person name="Zhou J."/>
            <person name="Deng J."/>
            <person name="Jiang H."/>
            <person name="Liu Y."/>
            <person name="Qu J."/>
            <person name="Song X.-Z."/>
            <person name="Zhang L."/>
            <person name="Villasana D."/>
            <person name="Johnson A."/>
            <person name="Liu J."/>
            <person name="Liyanage D."/>
            <person name="Lorensuhewa L."/>
            <person name="Robinson T."/>
            <person name="Song A."/>
            <person name="Song B.-B."/>
            <person name="Dinh H."/>
            <person name="Thornton R."/>
            <person name="Coyle M."/>
            <person name="Francisco L."/>
            <person name="Jackson L."/>
            <person name="Javaid M."/>
            <person name="Korchina V."/>
            <person name="Kovar C."/>
            <person name="Mata R."/>
            <person name="Mathew T."/>
            <person name="Ngo R."/>
            <person name="Nguyen L."/>
            <person name="Nguyen N."/>
            <person name="Okwuonu G."/>
            <person name="Ongeri F."/>
            <person name="Pham C."/>
            <person name="Simmons D."/>
            <person name="Wilczek-Boney K."/>
            <person name="Hale W."/>
            <person name="Jakkamsetti A."/>
            <person name="Pham P."/>
            <person name="Ruth R."/>
            <person name="San Lucas F."/>
            <person name="Warren J."/>
            <person name="Zhang J."/>
            <person name="Zhao Z."/>
            <person name="Zhou C."/>
            <person name="Zhu D."/>
            <person name="Lee S."/>
            <person name="Bess C."/>
            <person name="Blankenburg K."/>
            <person name="Forbes L."/>
            <person name="Fu Q."/>
            <person name="Gubbala S."/>
            <person name="Hirani K."/>
            <person name="Jayaseelan J.C."/>
            <person name="Lara F."/>
            <person name="Munidasa M."/>
            <person name="Palculict T."/>
            <person name="Patil S."/>
            <person name="Pu L.-L."/>
            <person name="Saada N."/>
            <person name="Tang L."/>
            <person name="Weissenberger G."/>
            <person name="Zhu Y."/>
            <person name="Hemphill L."/>
            <person name="Shang Y."/>
            <person name="Youmans B."/>
            <person name="Ayvaz T."/>
            <person name="Ross M."/>
            <person name="Santibanez J."/>
            <person name="Aqrawi P."/>
            <person name="Gross S."/>
            <person name="Joshi V."/>
            <person name="Fowler G."/>
            <person name="Nazareth L."/>
            <person name="Reid J."/>
            <person name="Worley K."/>
            <person name="Petrosino J."/>
            <person name="Highlander S."/>
            <person name="Gibbs R."/>
        </authorList>
    </citation>
    <scope>NUCLEOTIDE SEQUENCE [LARGE SCALE GENOMIC DNA]</scope>
    <source>
        <strain evidence="7 8">DSM 15829</strain>
    </source>
</reference>
<evidence type="ECO:0000313" key="8">
    <source>
        <dbReference type="Proteomes" id="UP000005947"/>
    </source>
</evidence>
<dbReference type="InterPro" id="IPR035994">
    <property type="entry name" value="Nucleoside_phosphorylase_sf"/>
</dbReference>
<dbReference type="RefSeq" id="WP_006302450.1">
    <property type="nucleotide sequence ID" value="NZ_ACGK02000001.1"/>
</dbReference>
<evidence type="ECO:0000256" key="5">
    <source>
        <dbReference type="ARBA" id="ARBA00023167"/>
    </source>
</evidence>
<gene>
    <name evidence="7" type="primary">mtnN</name>
    <name evidence="7" type="ORF">HMPREF0091_10326</name>
</gene>
<evidence type="ECO:0000256" key="4">
    <source>
        <dbReference type="ARBA" id="ARBA00022801"/>
    </source>
</evidence>
<dbReference type="EMBL" id="ACGK02000001">
    <property type="protein sequence ID" value="EGF23379.1"/>
    <property type="molecule type" value="Genomic_DNA"/>
</dbReference>
<dbReference type="OrthoDB" id="44283at2"/>
<keyword evidence="8" id="KW-1185">Reference proteome</keyword>
<dbReference type="InterPro" id="IPR000845">
    <property type="entry name" value="Nucleoside_phosphorylase_d"/>
</dbReference>